<dbReference type="EMBL" id="LVJI01000033">
    <property type="protein sequence ID" value="OAB42684.1"/>
    <property type="molecule type" value="Genomic_DNA"/>
</dbReference>
<name>A0A168KZJ4_9BACL</name>
<dbReference type="GO" id="GO:0004803">
    <property type="term" value="F:transposase activity"/>
    <property type="evidence" value="ECO:0007669"/>
    <property type="project" value="InterPro"/>
</dbReference>
<dbReference type="Gene3D" id="1.10.10.60">
    <property type="entry name" value="Homeodomain-like"/>
    <property type="match status" value="1"/>
</dbReference>
<dbReference type="Pfam" id="PF01527">
    <property type="entry name" value="HTH_Tnp_1"/>
    <property type="match status" value="1"/>
</dbReference>
<protein>
    <submittedName>
        <fullName evidence="2">Transposase</fullName>
    </submittedName>
</protein>
<dbReference type="SUPFAM" id="SSF46689">
    <property type="entry name" value="Homeodomain-like"/>
    <property type="match status" value="1"/>
</dbReference>
<dbReference type="RefSeq" id="WP_068652082.1">
    <property type="nucleotide sequence ID" value="NZ_CP043611.1"/>
</dbReference>
<dbReference type="InterPro" id="IPR009057">
    <property type="entry name" value="Homeodomain-like_sf"/>
</dbReference>
<accession>A0A168KZJ4</accession>
<keyword evidence="3" id="KW-1185">Reference proteome</keyword>
<evidence type="ECO:0000256" key="1">
    <source>
        <dbReference type="SAM" id="MobiDB-lite"/>
    </source>
</evidence>
<sequence length="98" mass="11325">MGEIRKTYDVAFKKKAVNLYLKKGMSYKSVGKELDIDHSLVRRWVNHFQAEGMKGLEEKRGKAIGPGVGRPRTRSEDPKVKLKRLEAENELLKKLLRM</sequence>
<feature type="region of interest" description="Disordered" evidence="1">
    <location>
        <begin position="59"/>
        <end position="78"/>
    </location>
</feature>
<organism evidence="2 3">
    <name type="scientific">Paenibacillus antarcticus</name>
    <dbReference type="NCBI Taxonomy" id="253703"/>
    <lineage>
        <taxon>Bacteria</taxon>
        <taxon>Bacillati</taxon>
        <taxon>Bacillota</taxon>
        <taxon>Bacilli</taxon>
        <taxon>Bacillales</taxon>
        <taxon>Paenibacillaceae</taxon>
        <taxon>Paenibacillus</taxon>
    </lineage>
</organism>
<gene>
    <name evidence="2" type="ORF">PBAT_19575</name>
</gene>
<dbReference type="InterPro" id="IPR002514">
    <property type="entry name" value="Transposase_8"/>
</dbReference>
<evidence type="ECO:0000313" key="2">
    <source>
        <dbReference type="EMBL" id="OAB42684.1"/>
    </source>
</evidence>
<comment type="caution">
    <text evidence="2">The sequence shown here is derived from an EMBL/GenBank/DDBJ whole genome shotgun (WGS) entry which is preliminary data.</text>
</comment>
<dbReference type="OrthoDB" id="2185084at2"/>
<dbReference type="Proteomes" id="UP000077355">
    <property type="component" value="Unassembled WGS sequence"/>
</dbReference>
<reference evidence="2 3" key="1">
    <citation type="submission" date="2016-03" db="EMBL/GenBank/DDBJ databases">
        <title>Draft genome sequence of Paenibacillus antarcticus CECT 5836.</title>
        <authorList>
            <person name="Shin S.-K."/>
            <person name="Yi H."/>
        </authorList>
    </citation>
    <scope>NUCLEOTIDE SEQUENCE [LARGE SCALE GENOMIC DNA]</scope>
    <source>
        <strain evidence="2 3">CECT 5836</strain>
    </source>
</reference>
<evidence type="ECO:0000313" key="3">
    <source>
        <dbReference type="Proteomes" id="UP000077355"/>
    </source>
</evidence>
<dbReference type="AlphaFoldDB" id="A0A168KZJ4"/>
<dbReference type="GO" id="GO:0003677">
    <property type="term" value="F:DNA binding"/>
    <property type="evidence" value="ECO:0007669"/>
    <property type="project" value="InterPro"/>
</dbReference>
<proteinExistence type="predicted"/>
<dbReference type="GO" id="GO:0006313">
    <property type="term" value="P:DNA transposition"/>
    <property type="evidence" value="ECO:0007669"/>
    <property type="project" value="InterPro"/>
</dbReference>